<evidence type="ECO:0000256" key="5">
    <source>
        <dbReference type="ARBA" id="ARBA00022432"/>
    </source>
</evidence>
<evidence type="ECO:0000256" key="1">
    <source>
        <dbReference type="ARBA" id="ARBA00001966"/>
    </source>
</evidence>
<evidence type="ECO:0000256" key="4">
    <source>
        <dbReference type="ARBA" id="ARBA00012093"/>
    </source>
</evidence>
<dbReference type="AlphaFoldDB" id="E3CYL2"/>
<keyword evidence="9" id="KW-0411">Iron-sulfur</keyword>
<keyword evidence="14" id="KW-1185">Reference proteome</keyword>
<name>E3CYL2_9BACT</name>
<dbReference type="Proteomes" id="UP000005096">
    <property type="component" value="Chromosome"/>
</dbReference>
<dbReference type="InterPro" id="IPR029009">
    <property type="entry name" value="ASB_dom_sf"/>
</dbReference>
<dbReference type="EC" id="4.3.1.17" evidence="4"/>
<dbReference type="RefSeq" id="WP_006299890.1">
    <property type="nucleotide sequence ID" value="NZ_CM001022.1"/>
</dbReference>
<evidence type="ECO:0000313" key="13">
    <source>
        <dbReference type="EMBL" id="EFQ22743.1"/>
    </source>
</evidence>
<dbReference type="Pfam" id="PF03313">
    <property type="entry name" value="SDH_alpha"/>
    <property type="match status" value="1"/>
</dbReference>
<evidence type="ECO:0000256" key="9">
    <source>
        <dbReference type="ARBA" id="ARBA00023014"/>
    </source>
</evidence>
<dbReference type="GO" id="GO:0006094">
    <property type="term" value="P:gluconeogenesis"/>
    <property type="evidence" value="ECO:0007669"/>
    <property type="project" value="UniProtKB-KW"/>
</dbReference>
<dbReference type="InterPro" id="IPR051318">
    <property type="entry name" value="Fe-S_L-Ser"/>
</dbReference>
<evidence type="ECO:0000313" key="14">
    <source>
        <dbReference type="Proteomes" id="UP000005096"/>
    </source>
</evidence>
<reference evidence="13 14" key="1">
    <citation type="journal article" date="2010" name="Stand. Genomic Sci.">
        <title>Non-contiguous finished genome sequence of Aminomonas paucivorans type strain (GLU-3).</title>
        <authorList>
            <person name="Pitluck S."/>
            <person name="Yasawong M."/>
            <person name="Held B."/>
            <person name="Lapidus A."/>
            <person name="Nolan M."/>
            <person name="Copeland A."/>
            <person name="Lucas S."/>
            <person name="Del Rio T.G."/>
            <person name="Tice H."/>
            <person name="Cheng J.F."/>
            <person name="Chertkov O."/>
            <person name="Goodwin L."/>
            <person name="Tapia R."/>
            <person name="Han C."/>
            <person name="Liolios K."/>
            <person name="Ivanova N."/>
            <person name="Mavromatis K."/>
            <person name="Ovchinnikova G."/>
            <person name="Pati A."/>
            <person name="Chen A."/>
            <person name="Palaniappan K."/>
            <person name="Land M."/>
            <person name="Hauser L."/>
            <person name="Chang Y.J."/>
            <person name="Jeffries C.D."/>
            <person name="Pukall R."/>
            <person name="Spring S."/>
            <person name="Rohde M."/>
            <person name="Sikorski J."/>
            <person name="Goker M."/>
            <person name="Woyke T."/>
            <person name="Bristow J."/>
            <person name="Eisen J.A."/>
            <person name="Markowitz V."/>
            <person name="Hugenholtz P."/>
            <person name="Kyrpides N.C."/>
            <person name="Klenk H.P."/>
        </authorList>
    </citation>
    <scope>NUCLEOTIDE SEQUENCE [LARGE SCALE GENOMIC DNA]</scope>
    <source>
        <strain evidence="13 14">DSM 12260</strain>
    </source>
</reference>
<keyword evidence="7" id="KW-0479">Metal-binding</keyword>
<dbReference type="PaxDb" id="584708-Apau_0308"/>
<dbReference type="SUPFAM" id="SSF143548">
    <property type="entry name" value="Serine metabolism enzymes domain"/>
    <property type="match status" value="1"/>
</dbReference>
<gene>
    <name evidence="13" type="ORF">Apau_0308</name>
</gene>
<proteinExistence type="inferred from homology"/>
<comment type="similarity">
    <text evidence="3">Belongs to the iron-sulfur dependent L-serine dehydratase family.</text>
</comment>
<comment type="pathway">
    <text evidence="2">Carbohydrate biosynthesis; gluconeogenesis.</text>
</comment>
<dbReference type="GO" id="GO:0003941">
    <property type="term" value="F:L-serine ammonia-lyase activity"/>
    <property type="evidence" value="ECO:0007669"/>
    <property type="project" value="UniProtKB-EC"/>
</dbReference>
<dbReference type="PANTHER" id="PTHR30182:SF1">
    <property type="entry name" value="L-SERINE DEHYDRATASE 1"/>
    <property type="match status" value="1"/>
</dbReference>
<dbReference type="OrthoDB" id="9805537at2"/>
<dbReference type="InterPro" id="IPR005130">
    <property type="entry name" value="Ser_deHydtase-like_asu"/>
</dbReference>
<evidence type="ECO:0000256" key="8">
    <source>
        <dbReference type="ARBA" id="ARBA00023004"/>
    </source>
</evidence>
<dbReference type="GO" id="GO:0046872">
    <property type="term" value="F:metal ion binding"/>
    <property type="evidence" value="ECO:0007669"/>
    <property type="project" value="UniProtKB-KW"/>
</dbReference>
<dbReference type="PANTHER" id="PTHR30182">
    <property type="entry name" value="L-SERINE DEHYDRATASE"/>
    <property type="match status" value="1"/>
</dbReference>
<accession>E3CYL2</accession>
<comment type="catalytic activity">
    <reaction evidence="11">
        <text>L-serine = pyruvate + NH4(+)</text>
        <dbReference type="Rhea" id="RHEA:19169"/>
        <dbReference type="ChEBI" id="CHEBI:15361"/>
        <dbReference type="ChEBI" id="CHEBI:28938"/>
        <dbReference type="ChEBI" id="CHEBI:33384"/>
        <dbReference type="EC" id="4.3.1.17"/>
    </reaction>
</comment>
<dbReference type="EMBL" id="CM001022">
    <property type="protein sequence ID" value="EFQ22743.1"/>
    <property type="molecule type" value="Genomic_DNA"/>
</dbReference>
<evidence type="ECO:0000256" key="7">
    <source>
        <dbReference type="ARBA" id="ARBA00022723"/>
    </source>
</evidence>
<feature type="domain" description="Serine dehydratase-like alpha subunit" evidence="12">
    <location>
        <begin position="247"/>
        <end position="502"/>
    </location>
</feature>
<sequence>MKRISLLNHVLGPVMRGPSSSHTAGSYHIGRMLRDLFGETPREARFSFDVKGSYGVCYHHQASDRAFLAGLLGWDLLDRRFAEALDRAPGEGLDASFEVVPLPGEDLHPNEVAFRLRGPGGELSGRARSVGGGMVRVTELQGYLADLNGEDHVLLAAGPEGAVRAALEGVAPRLRVVPGERGVLGIAEAPEPWSKEILADLAGRAARGQLAWVRTCRPLQFPLKGAPLAESAEDLLRLAKERDGRLASAALAHEASLLGLSEEALLKEMTRRLGIFREAVRRGLEGDLSGKLQLLPPYAGTLEAARREGRAPTGGIGLSAAIRAMAAMHACGALEVVCAAPTGGAAGALPGVFVALEEERGLPEEVLARGLFAAAAVGLVLAARGTFAAEEAGCQVEIGAAGAMAAAGVVEVFGGTALQALDAGAIGFQNTMGSVCDPVGGMVEIPCHTRNAALAASAFVLADLVLAGCPNPIPLDETVDAVMDVGRRLPPELRCTALGGLALCPSAVRLAGR</sequence>
<dbReference type="HOGENOM" id="CLU_022305_3_2_0"/>
<organism evidence="13 14">
    <name type="scientific">Aminomonas paucivorans DSM 12260</name>
    <dbReference type="NCBI Taxonomy" id="584708"/>
    <lineage>
        <taxon>Bacteria</taxon>
        <taxon>Thermotogati</taxon>
        <taxon>Synergistota</taxon>
        <taxon>Synergistia</taxon>
        <taxon>Synergistales</taxon>
        <taxon>Synergistaceae</taxon>
        <taxon>Aminomonas</taxon>
    </lineage>
</organism>
<evidence type="ECO:0000259" key="12">
    <source>
        <dbReference type="Pfam" id="PF03313"/>
    </source>
</evidence>
<evidence type="ECO:0000256" key="6">
    <source>
        <dbReference type="ARBA" id="ARBA00022485"/>
    </source>
</evidence>
<dbReference type="GO" id="GO:0051539">
    <property type="term" value="F:4 iron, 4 sulfur cluster binding"/>
    <property type="evidence" value="ECO:0007669"/>
    <property type="project" value="UniProtKB-KW"/>
</dbReference>
<evidence type="ECO:0000256" key="2">
    <source>
        <dbReference type="ARBA" id="ARBA00004742"/>
    </source>
</evidence>
<evidence type="ECO:0000256" key="11">
    <source>
        <dbReference type="ARBA" id="ARBA00049406"/>
    </source>
</evidence>
<dbReference type="eggNOG" id="COG1760">
    <property type="taxonomic scope" value="Bacteria"/>
</dbReference>
<comment type="cofactor">
    <cofactor evidence="1">
        <name>[4Fe-4S] cluster</name>
        <dbReference type="ChEBI" id="CHEBI:49883"/>
    </cofactor>
</comment>
<keyword evidence="10" id="KW-0456">Lyase</keyword>
<keyword evidence="5" id="KW-0312">Gluconeogenesis</keyword>
<evidence type="ECO:0000256" key="10">
    <source>
        <dbReference type="ARBA" id="ARBA00023239"/>
    </source>
</evidence>
<dbReference type="STRING" id="584708.Apau_0308"/>
<keyword evidence="6" id="KW-0004">4Fe-4S</keyword>
<dbReference type="Gene3D" id="3.30.1330.90">
    <property type="entry name" value="D-3-phosphoglycerate dehydrogenase, domain 3"/>
    <property type="match status" value="1"/>
</dbReference>
<protein>
    <recommendedName>
        <fullName evidence="4">L-serine ammonia-lyase</fullName>
        <ecNumber evidence="4">4.3.1.17</ecNumber>
    </recommendedName>
</protein>
<keyword evidence="8" id="KW-0408">Iron</keyword>
<evidence type="ECO:0000256" key="3">
    <source>
        <dbReference type="ARBA" id="ARBA00008636"/>
    </source>
</evidence>